<sequence>MAGQSLLPQERRLFSMQAEWDCELRHASPLLRAGYEDSEKLSNVRVVALLCPPYVLLPCEQCSNKTGSPGWFPGDFVEVLLSRCQLQPVPRAAACCQRLVLTGILLGSSESLLAPLARLRLVAYTWYNLVTNCRCSESSGPAPSLLVAAGRAPFGLLSLGWCPEHTALATNNGSSGGSALHQPSSPPTPPEATDQFQPDLTDGKILQGESRCHDKQPKFFATGKWEFFQRYGWVRSEAARVTWAWDPGATLTFEAGTYQVGSWMGSKWAEVLQALLTSPYNMSLVLLAHGNRPTGLNETIRMSSTPFITLKCQSILSPVPLGAQKLSIITRSLYTGKHICTKSLAGVNWQRATQVKTLAVICTSCGSSPEKCEKFSGLCALKGYTHRWLPALGTGQVSPEHVQSPTPTDDFMGHCYLVELVVNKNEARPDVETCWRNRII</sequence>
<gene>
    <name evidence="2" type="ORF">Anapl_05374</name>
</gene>
<reference evidence="3" key="1">
    <citation type="journal article" date="2013" name="Nat. Genet.">
        <title>The duck genome and transcriptome provide insight into an avian influenza virus reservoir species.</title>
        <authorList>
            <person name="Huang Y."/>
            <person name="Li Y."/>
            <person name="Burt D.W."/>
            <person name="Chen H."/>
            <person name="Zhang Y."/>
            <person name="Qian W."/>
            <person name="Kim H."/>
            <person name="Gan S."/>
            <person name="Zhao Y."/>
            <person name="Li J."/>
            <person name="Yi K."/>
            <person name="Feng H."/>
            <person name="Zhu P."/>
            <person name="Li B."/>
            <person name="Liu Q."/>
            <person name="Fairley S."/>
            <person name="Magor K.E."/>
            <person name="Du Z."/>
            <person name="Hu X."/>
            <person name="Goodman L."/>
            <person name="Tafer H."/>
            <person name="Vignal A."/>
            <person name="Lee T."/>
            <person name="Kim K.W."/>
            <person name="Sheng Z."/>
            <person name="An Y."/>
            <person name="Searle S."/>
            <person name="Herrero J."/>
            <person name="Groenen M.A."/>
            <person name="Crooijmans R.P."/>
            <person name="Faraut T."/>
            <person name="Cai Q."/>
            <person name="Webster R.G."/>
            <person name="Aldridge J.R."/>
            <person name="Warren W.C."/>
            <person name="Bartschat S."/>
            <person name="Kehr S."/>
            <person name="Marz M."/>
            <person name="Stadler P.F."/>
            <person name="Smith J."/>
            <person name="Kraus R.H."/>
            <person name="Zhao Y."/>
            <person name="Ren L."/>
            <person name="Fei J."/>
            <person name="Morisson M."/>
            <person name="Kaiser P."/>
            <person name="Griffin D.K."/>
            <person name="Rao M."/>
            <person name="Pitel F."/>
            <person name="Wang J."/>
            <person name="Li N."/>
        </authorList>
    </citation>
    <scope>NUCLEOTIDE SEQUENCE [LARGE SCALE GENOMIC DNA]</scope>
</reference>
<protein>
    <submittedName>
        <fullName evidence="2">Uncharacterized protein</fullName>
    </submittedName>
</protein>
<name>R0JY19_ANAPL</name>
<evidence type="ECO:0000313" key="2">
    <source>
        <dbReference type="EMBL" id="EOB02197.1"/>
    </source>
</evidence>
<dbReference type="EMBL" id="KB742984">
    <property type="protein sequence ID" value="EOB02197.1"/>
    <property type="molecule type" value="Genomic_DNA"/>
</dbReference>
<proteinExistence type="predicted"/>
<accession>R0JY19</accession>
<evidence type="ECO:0000313" key="3">
    <source>
        <dbReference type="Proteomes" id="UP000296049"/>
    </source>
</evidence>
<dbReference type="AlphaFoldDB" id="R0JY19"/>
<keyword evidence="3" id="KW-1185">Reference proteome</keyword>
<organism evidence="2 3">
    <name type="scientific">Anas platyrhynchos</name>
    <name type="common">Mallard</name>
    <name type="synonym">Anas boschas</name>
    <dbReference type="NCBI Taxonomy" id="8839"/>
    <lineage>
        <taxon>Eukaryota</taxon>
        <taxon>Metazoa</taxon>
        <taxon>Chordata</taxon>
        <taxon>Craniata</taxon>
        <taxon>Vertebrata</taxon>
        <taxon>Euteleostomi</taxon>
        <taxon>Archelosauria</taxon>
        <taxon>Archosauria</taxon>
        <taxon>Dinosauria</taxon>
        <taxon>Saurischia</taxon>
        <taxon>Theropoda</taxon>
        <taxon>Coelurosauria</taxon>
        <taxon>Aves</taxon>
        <taxon>Neognathae</taxon>
        <taxon>Galloanserae</taxon>
        <taxon>Anseriformes</taxon>
        <taxon>Anatidae</taxon>
        <taxon>Anatinae</taxon>
        <taxon>Anas</taxon>
    </lineage>
</organism>
<dbReference type="Proteomes" id="UP000296049">
    <property type="component" value="Unassembled WGS sequence"/>
</dbReference>
<evidence type="ECO:0000256" key="1">
    <source>
        <dbReference type="SAM" id="MobiDB-lite"/>
    </source>
</evidence>
<feature type="region of interest" description="Disordered" evidence="1">
    <location>
        <begin position="172"/>
        <end position="199"/>
    </location>
</feature>